<reference evidence="1 2" key="1">
    <citation type="submission" date="2016-09" db="EMBL/GenBank/DDBJ databases">
        <authorList>
            <person name="Wen S.-F."/>
            <person name="Lo A.-C."/>
            <person name="Lin C.-J."/>
            <person name="Tseng T.-T."/>
        </authorList>
    </citation>
    <scope>NUCLEOTIDE SEQUENCE [LARGE SCALE GENOMIC DNA]</scope>
    <source>
        <strain evidence="1 2">12609</strain>
    </source>
</reference>
<dbReference type="AlphaFoldDB" id="A0AAX0I4Z9"/>
<dbReference type="Pfam" id="PF03864">
    <property type="entry name" value="Phage_cap_E"/>
    <property type="match status" value="1"/>
</dbReference>
<dbReference type="RefSeq" id="WP_050595538.1">
    <property type="nucleotide sequence ID" value="NZ_CP026334.1"/>
</dbReference>
<dbReference type="InterPro" id="IPR005564">
    <property type="entry name" value="Major_capsid_GpE"/>
</dbReference>
<evidence type="ECO:0000313" key="2">
    <source>
        <dbReference type="Proteomes" id="UP000175852"/>
    </source>
</evidence>
<evidence type="ECO:0000313" key="1">
    <source>
        <dbReference type="EMBL" id="OEY98659.1"/>
    </source>
</evidence>
<accession>A0AAX0I4Z9</accession>
<comment type="caution">
    <text evidence="1">The sequence shown here is derived from an EMBL/GenBank/DDBJ whole genome shotgun (WGS) entry which is preliminary data.</text>
</comment>
<dbReference type="EMBL" id="MKCQ01000028">
    <property type="protein sequence ID" value="OEY98659.1"/>
    <property type="molecule type" value="Genomic_DNA"/>
</dbReference>
<dbReference type="Proteomes" id="UP000175852">
    <property type="component" value="Unassembled WGS sequence"/>
</dbReference>
<protein>
    <submittedName>
        <fullName evidence="1">Major capsid protein E</fullName>
    </submittedName>
</protein>
<organism evidence="1 2">
    <name type="scientific">Xanthomonas campestris pv. glycines</name>
    <dbReference type="NCBI Taxonomy" id="473421"/>
    <lineage>
        <taxon>Bacteria</taxon>
        <taxon>Pseudomonadati</taxon>
        <taxon>Pseudomonadota</taxon>
        <taxon>Gammaproteobacteria</taxon>
        <taxon>Lysobacterales</taxon>
        <taxon>Lysobacteraceae</taxon>
        <taxon>Xanthomonas</taxon>
    </lineage>
</organism>
<sequence>MDLQTLLALGVLSPGALNAYVNNLPATPTRIAQLGLFTEAGLVGTNIVKVGINGAKLVLVPNVPRGAPAQPKALTRGNVRIFETAHLPQRSTVMADELLNVVRDDDPAGESVAAVINALQVIHRRDVDYTIEYHRIGAIRGQVLDADGSVIWDMYDEFGVEQVTIPFGLGTDATKVRSKSLAVKRAIELELGGVPYSGVRVLCSPEFFDALIEHKDVRDAYARWQDGAALRNDPRAGFELGGVVYEEMIGGLGNQPFIPAGEALAFPLGVPDMFITRFAPADYMETVKGIGLPYYTKLEPLRMNKGVDMESQSNPINLNTRPRAVIRLKASGNA</sequence>
<gene>
    <name evidence="1" type="ORF">BIY41_09845</name>
</gene>
<proteinExistence type="predicted"/>
<name>A0AAX0I4Z9_XANCG</name>